<dbReference type="AlphaFoldDB" id="A0A4Y7QM36"/>
<sequence length="216" mass="24733">MKHGVAFRKLSRPTAHRMLMLRNMVTSLIEHEQIRTTLPKAREAARLAEKIITYGKRGNLTAGRKVQAFLLKPTLIPKVFGLLAHRYANRPGGYTRIHKFGNRTGDNAPSAVLELVDNPKDLRFEMTARAVGWELMSQKMLHGNRRVVDITVNAVEKVVRREKDKTVKPAGYLRHGLGGRLRRITRFNLQKVLQFRGELGVTDLSRRAEEYTVCRR</sequence>
<dbReference type="VEuPathDB" id="FungiDB:BD410DRAFT_712152"/>
<evidence type="ECO:0000256" key="4">
    <source>
        <dbReference type="RuleBase" id="RU000660"/>
    </source>
</evidence>
<evidence type="ECO:0000313" key="6">
    <source>
        <dbReference type="Proteomes" id="UP000294933"/>
    </source>
</evidence>
<dbReference type="GO" id="GO:0005762">
    <property type="term" value="C:mitochondrial large ribosomal subunit"/>
    <property type="evidence" value="ECO:0007669"/>
    <property type="project" value="TreeGrafter"/>
</dbReference>
<dbReference type="PANTHER" id="PTHR14413:SF16">
    <property type="entry name" value="LARGE RIBOSOMAL SUBUNIT PROTEIN BL17M"/>
    <property type="match status" value="1"/>
</dbReference>
<dbReference type="HAMAP" id="MF_01368">
    <property type="entry name" value="Ribosomal_bL17"/>
    <property type="match status" value="1"/>
</dbReference>
<evidence type="ECO:0000256" key="2">
    <source>
        <dbReference type="ARBA" id="ARBA00022980"/>
    </source>
</evidence>
<dbReference type="OrthoDB" id="275000at2759"/>
<dbReference type="GO" id="GO:0003735">
    <property type="term" value="F:structural constituent of ribosome"/>
    <property type="evidence" value="ECO:0007669"/>
    <property type="project" value="InterPro"/>
</dbReference>
<dbReference type="SUPFAM" id="SSF64263">
    <property type="entry name" value="Prokaryotic ribosomal protein L17"/>
    <property type="match status" value="1"/>
</dbReference>
<dbReference type="PROSITE" id="PS01167">
    <property type="entry name" value="RIBOSOMAL_L17"/>
    <property type="match status" value="1"/>
</dbReference>
<protein>
    <submittedName>
        <fullName evidence="5">Ribosomal protein L17</fullName>
    </submittedName>
</protein>
<dbReference type="EMBL" id="ML170157">
    <property type="protein sequence ID" value="TDL28311.1"/>
    <property type="molecule type" value="Genomic_DNA"/>
</dbReference>
<keyword evidence="2 4" id="KW-0689">Ribosomal protein</keyword>
<evidence type="ECO:0000256" key="1">
    <source>
        <dbReference type="ARBA" id="ARBA00008777"/>
    </source>
</evidence>
<organism evidence="5 6">
    <name type="scientific">Rickenella mellea</name>
    <dbReference type="NCBI Taxonomy" id="50990"/>
    <lineage>
        <taxon>Eukaryota</taxon>
        <taxon>Fungi</taxon>
        <taxon>Dikarya</taxon>
        <taxon>Basidiomycota</taxon>
        <taxon>Agaricomycotina</taxon>
        <taxon>Agaricomycetes</taxon>
        <taxon>Hymenochaetales</taxon>
        <taxon>Rickenellaceae</taxon>
        <taxon>Rickenella</taxon>
    </lineage>
</organism>
<dbReference type="InterPro" id="IPR036373">
    <property type="entry name" value="Ribosomal_bL17_sf"/>
</dbReference>
<gene>
    <name evidence="5" type="ORF">BD410DRAFT_712152</name>
</gene>
<dbReference type="InterPro" id="IPR000456">
    <property type="entry name" value="Ribosomal_bL17"/>
</dbReference>
<evidence type="ECO:0000256" key="3">
    <source>
        <dbReference type="ARBA" id="ARBA00023274"/>
    </source>
</evidence>
<dbReference type="PANTHER" id="PTHR14413">
    <property type="entry name" value="RIBOSOMAL PROTEIN L17"/>
    <property type="match status" value="1"/>
</dbReference>
<keyword evidence="3 4" id="KW-0687">Ribonucleoprotein</keyword>
<dbReference type="Gene3D" id="3.90.1030.10">
    <property type="entry name" value="Ribosomal protein L17"/>
    <property type="match status" value="1"/>
</dbReference>
<dbReference type="InterPro" id="IPR047859">
    <property type="entry name" value="Ribosomal_bL17_CS"/>
</dbReference>
<name>A0A4Y7QM36_9AGAM</name>
<comment type="similarity">
    <text evidence="1 4">Belongs to the bacterial ribosomal protein bL17 family.</text>
</comment>
<dbReference type="Pfam" id="PF01196">
    <property type="entry name" value="Ribosomal_L17"/>
    <property type="match status" value="1"/>
</dbReference>
<dbReference type="NCBIfam" id="TIGR00059">
    <property type="entry name" value="L17"/>
    <property type="match status" value="1"/>
</dbReference>
<dbReference type="GO" id="GO:0006412">
    <property type="term" value="P:translation"/>
    <property type="evidence" value="ECO:0007669"/>
    <property type="project" value="InterPro"/>
</dbReference>
<dbReference type="STRING" id="50990.A0A4Y7QM36"/>
<evidence type="ECO:0000313" key="5">
    <source>
        <dbReference type="EMBL" id="TDL28311.1"/>
    </source>
</evidence>
<accession>A0A4Y7QM36</accession>
<proteinExistence type="inferred from homology"/>
<reference evidence="5 6" key="1">
    <citation type="submission" date="2018-06" db="EMBL/GenBank/DDBJ databases">
        <title>A transcriptomic atlas of mushroom development highlights an independent origin of complex multicellularity.</title>
        <authorList>
            <consortium name="DOE Joint Genome Institute"/>
            <person name="Krizsan K."/>
            <person name="Almasi E."/>
            <person name="Merenyi Z."/>
            <person name="Sahu N."/>
            <person name="Viragh M."/>
            <person name="Koszo T."/>
            <person name="Mondo S."/>
            <person name="Kiss B."/>
            <person name="Balint B."/>
            <person name="Kues U."/>
            <person name="Barry K."/>
            <person name="Hegedus J.C."/>
            <person name="Henrissat B."/>
            <person name="Johnson J."/>
            <person name="Lipzen A."/>
            <person name="Ohm R."/>
            <person name="Nagy I."/>
            <person name="Pangilinan J."/>
            <person name="Yan J."/>
            <person name="Xiong Y."/>
            <person name="Grigoriev I.V."/>
            <person name="Hibbett D.S."/>
            <person name="Nagy L.G."/>
        </authorList>
    </citation>
    <scope>NUCLEOTIDE SEQUENCE [LARGE SCALE GENOMIC DNA]</scope>
    <source>
        <strain evidence="5 6">SZMC22713</strain>
    </source>
</reference>
<keyword evidence="6" id="KW-1185">Reference proteome</keyword>
<dbReference type="Proteomes" id="UP000294933">
    <property type="component" value="Unassembled WGS sequence"/>
</dbReference>